<reference evidence="1 2" key="2">
    <citation type="submission" date="2014-05" db="EMBL/GenBank/DDBJ databases">
        <title>Genome sequence of the 3-chlorobenzoate degrading bacterium Pseudomonas knackmussii B13 shows multiple evidence for horizontal gene transfer.</title>
        <authorList>
            <person name="Miyazaki R."/>
            <person name="Bertelli C."/>
            <person name="Falquet L."/>
            <person name="Robinson-Rechavi M."/>
            <person name="Gharib W."/>
            <person name="Roy S."/>
            <person name="Van der Meer J.R."/>
        </authorList>
    </citation>
    <scope>NUCLEOTIDE SEQUENCE [LARGE SCALE GENOMIC DNA]</scope>
    <source>
        <strain evidence="1 2">B13</strain>
    </source>
</reference>
<dbReference type="OrthoDB" id="6901574at2"/>
<dbReference type="PROSITE" id="PS51257">
    <property type="entry name" value="PROKAR_LIPOPROTEIN"/>
    <property type="match status" value="1"/>
</dbReference>
<proteinExistence type="predicted"/>
<sequence>MKGLPQLLPVLAVGAALSGCMSDQEFIASNQKAALSATESRAKFELNCQQVDASVLTSKVTHTRFGYQRTEYTIGVRGCGRQATYITYCLESTNCNAISDTARVGTQQ</sequence>
<accession>A0A024HF88</accession>
<keyword evidence="2" id="KW-1185">Reference proteome</keyword>
<dbReference type="RefSeq" id="WP_043250823.1">
    <property type="nucleotide sequence ID" value="NZ_HG322950.1"/>
</dbReference>
<dbReference type="KEGG" id="pkc:PKB_1750"/>
<dbReference type="HOGENOM" id="CLU_2275531_0_0_6"/>
<organism evidence="1 2">
    <name type="scientific">Pseudomonas knackmussii (strain DSM 6978 / CCUG 54928 / LMG 23759 / B13)</name>
    <dbReference type="NCBI Taxonomy" id="1301098"/>
    <lineage>
        <taxon>Bacteria</taxon>
        <taxon>Pseudomonadati</taxon>
        <taxon>Pseudomonadota</taxon>
        <taxon>Gammaproteobacteria</taxon>
        <taxon>Pseudomonadales</taxon>
        <taxon>Pseudomonadaceae</taxon>
        <taxon>Pseudomonas</taxon>
    </lineage>
</organism>
<dbReference type="PATRIC" id="fig|1301098.3.peg.1745"/>
<evidence type="ECO:0000313" key="1">
    <source>
        <dbReference type="EMBL" id="CDF83108.1"/>
    </source>
</evidence>
<protein>
    <submittedName>
        <fullName evidence="1">Uncharacterized protein</fullName>
    </submittedName>
</protein>
<gene>
    <name evidence="1" type="ORF">PKB_1750</name>
</gene>
<evidence type="ECO:0000313" key="2">
    <source>
        <dbReference type="Proteomes" id="UP000025241"/>
    </source>
</evidence>
<dbReference type="eggNOG" id="ENOG5030A8M">
    <property type="taxonomic scope" value="Bacteria"/>
</dbReference>
<dbReference type="EMBL" id="HG322950">
    <property type="protein sequence ID" value="CDF83108.1"/>
    <property type="molecule type" value="Genomic_DNA"/>
</dbReference>
<reference evidence="1 2" key="1">
    <citation type="submission" date="2013-03" db="EMBL/GenBank/DDBJ databases">
        <authorList>
            <person name="Linke B."/>
        </authorList>
    </citation>
    <scope>NUCLEOTIDE SEQUENCE [LARGE SCALE GENOMIC DNA]</scope>
    <source>
        <strain evidence="1 2">B13</strain>
    </source>
</reference>
<dbReference type="Proteomes" id="UP000025241">
    <property type="component" value="Chromosome I"/>
</dbReference>
<dbReference type="AlphaFoldDB" id="A0A024HF88"/>
<name>A0A024HF88_PSEKB</name>